<accession>A0A9D1H734</accession>
<comment type="caution">
    <text evidence="2">The sequence shown here is derived from an EMBL/GenBank/DDBJ whole genome shotgun (WGS) entry which is preliminary data.</text>
</comment>
<reference evidence="2" key="1">
    <citation type="submission" date="2020-10" db="EMBL/GenBank/DDBJ databases">
        <authorList>
            <person name="Gilroy R."/>
        </authorList>
    </citation>
    <scope>NUCLEOTIDE SEQUENCE</scope>
    <source>
        <strain evidence="2">ChiBcec7-5410</strain>
    </source>
</reference>
<evidence type="ECO:0000313" key="2">
    <source>
        <dbReference type="EMBL" id="HIT94297.1"/>
    </source>
</evidence>
<dbReference type="EMBL" id="DVLW01000106">
    <property type="protein sequence ID" value="HIT94297.1"/>
    <property type="molecule type" value="Genomic_DNA"/>
</dbReference>
<feature type="transmembrane region" description="Helical" evidence="1">
    <location>
        <begin position="12"/>
        <end position="33"/>
    </location>
</feature>
<dbReference type="Proteomes" id="UP000824160">
    <property type="component" value="Unassembled WGS sequence"/>
</dbReference>
<evidence type="ECO:0000313" key="3">
    <source>
        <dbReference type="Proteomes" id="UP000824160"/>
    </source>
</evidence>
<organism evidence="2 3">
    <name type="scientific">Candidatus Faecivivens stercoripullorum</name>
    <dbReference type="NCBI Taxonomy" id="2840805"/>
    <lineage>
        <taxon>Bacteria</taxon>
        <taxon>Bacillati</taxon>
        <taxon>Bacillota</taxon>
        <taxon>Clostridia</taxon>
        <taxon>Eubacteriales</taxon>
        <taxon>Oscillospiraceae</taxon>
        <taxon>Oscillospiraceae incertae sedis</taxon>
        <taxon>Candidatus Faecivivens</taxon>
    </lineage>
</organism>
<name>A0A9D1H734_9FIRM</name>
<feature type="transmembrane region" description="Helical" evidence="1">
    <location>
        <begin position="193"/>
        <end position="210"/>
    </location>
</feature>
<feature type="transmembrane region" description="Helical" evidence="1">
    <location>
        <begin position="151"/>
        <end position="172"/>
    </location>
</feature>
<keyword evidence="1" id="KW-0472">Membrane</keyword>
<keyword evidence="1" id="KW-1133">Transmembrane helix</keyword>
<reference evidence="2" key="2">
    <citation type="journal article" date="2021" name="PeerJ">
        <title>Extensive microbial diversity within the chicken gut microbiome revealed by metagenomics and culture.</title>
        <authorList>
            <person name="Gilroy R."/>
            <person name="Ravi A."/>
            <person name="Getino M."/>
            <person name="Pursley I."/>
            <person name="Horton D.L."/>
            <person name="Alikhan N.F."/>
            <person name="Baker D."/>
            <person name="Gharbi K."/>
            <person name="Hall N."/>
            <person name="Watson M."/>
            <person name="Adriaenssens E.M."/>
            <person name="Foster-Nyarko E."/>
            <person name="Jarju S."/>
            <person name="Secka A."/>
            <person name="Antonio M."/>
            <person name="Oren A."/>
            <person name="Chaudhuri R.R."/>
            <person name="La Ragione R."/>
            <person name="Hildebrand F."/>
            <person name="Pallen M.J."/>
        </authorList>
    </citation>
    <scope>NUCLEOTIDE SEQUENCE</scope>
    <source>
        <strain evidence="2">ChiBcec7-5410</strain>
    </source>
</reference>
<proteinExistence type="predicted"/>
<gene>
    <name evidence="2" type="ORF">IAC43_03865</name>
</gene>
<evidence type="ECO:0000256" key="1">
    <source>
        <dbReference type="SAM" id="Phobius"/>
    </source>
</evidence>
<dbReference type="AlphaFoldDB" id="A0A9D1H734"/>
<sequence>MQRKTAKKRKFPLGKLAACLFTCILIAIYLPLYNQLGVHSLNMGFLSLTEDGVYENAAGKITVQDGTLTFDNGLSPLTVTEEDGFYTVTQQDEILYSGRMPAENDDRRILEDGTIVTPSESESGYPLLLSRIIALSQGQSETRGNQQQMTIGMAALIIWIVDVLFPNFFYRVDFRSIGGRGAPSATYRKIQKVLRIILPLWALAFLAMSLL</sequence>
<keyword evidence="1" id="KW-0812">Transmembrane</keyword>
<protein>
    <submittedName>
        <fullName evidence="2">Uncharacterized protein</fullName>
    </submittedName>
</protein>